<keyword evidence="4 6" id="KW-1133">Transmembrane helix</keyword>
<reference evidence="9" key="1">
    <citation type="submission" date="2010-02" db="EMBL/GenBank/DDBJ databases">
        <title>Complete sequence of Desulfurivibrio alkaliphilus AHT2.</title>
        <authorList>
            <consortium name="US DOE Joint Genome Institute"/>
            <person name="Pitluck S."/>
            <person name="Chertkov O."/>
            <person name="Detter J.C."/>
            <person name="Han C."/>
            <person name="Tapia R."/>
            <person name="Larimer F."/>
            <person name="Land M."/>
            <person name="Hauser L."/>
            <person name="Kyrpides N."/>
            <person name="Mikhailova N."/>
            <person name="Sorokin D.Y."/>
            <person name="Muyzer G."/>
            <person name="Woyke T."/>
        </authorList>
    </citation>
    <scope>NUCLEOTIDE SEQUENCE [LARGE SCALE GENOMIC DNA]</scope>
    <source>
        <strain evidence="9">DSM 19089 / UNIQEM U267 / AHT2</strain>
    </source>
</reference>
<evidence type="ECO:0000256" key="3">
    <source>
        <dbReference type="ARBA" id="ARBA00022748"/>
    </source>
</evidence>
<feature type="transmembrane region" description="Helical" evidence="6">
    <location>
        <begin position="12"/>
        <end position="35"/>
    </location>
</feature>
<dbReference type="GO" id="GO:0016020">
    <property type="term" value="C:membrane"/>
    <property type="evidence" value="ECO:0007669"/>
    <property type="project" value="UniProtKB-SubCell"/>
</dbReference>
<evidence type="ECO:0000313" key="9">
    <source>
        <dbReference type="Proteomes" id="UP000001508"/>
    </source>
</evidence>
<dbReference type="HOGENOM" id="CLU_034630_0_0_7"/>
<dbReference type="KEGG" id="dak:DaAHT2_0409"/>
<dbReference type="Proteomes" id="UP000001508">
    <property type="component" value="Chromosome"/>
</dbReference>
<keyword evidence="5 6" id="KW-0472">Membrane</keyword>
<dbReference type="STRING" id="589865.DaAHT2_0409"/>
<dbReference type="InterPro" id="IPR007816">
    <property type="entry name" value="ResB-like_domain"/>
</dbReference>
<dbReference type="InterPro" id="IPR023494">
    <property type="entry name" value="Cyt_c_bgen_Ccs1/CcsB/ResB"/>
</dbReference>
<evidence type="ECO:0000256" key="5">
    <source>
        <dbReference type="ARBA" id="ARBA00023136"/>
    </source>
</evidence>
<feature type="domain" description="ResB-like" evidence="7">
    <location>
        <begin position="15"/>
        <end position="284"/>
    </location>
</feature>
<dbReference type="eggNOG" id="COG1333">
    <property type="taxonomic scope" value="Bacteria"/>
</dbReference>
<organism evidence="8 9">
    <name type="scientific">Desulfurivibrio alkaliphilus (strain DSM 19089 / UNIQEM U267 / AHT2)</name>
    <dbReference type="NCBI Taxonomy" id="589865"/>
    <lineage>
        <taxon>Bacteria</taxon>
        <taxon>Pseudomonadati</taxon>
        <taxon>Thermodesulfobacteriota</taxon>
        <taxon>Desulfobulbia</taxon>
        <taxon>Desulfobulbales</taxon>
        <taxon>Desulfobulbaceae</taxon>
        <taxon>Desulfurivibrio</taxon>
    </lineage>
</organism>
<comment type="subcellular location">
    <subcellularLocation>
        <location evidence="1">Membrane</location>
        <topology evidence="1">Multi-pass membrane protein</topology>
    </subcellularLocation>
</comment>
<dbReference type="OrthoDB" id="9770923at2"/>
<dbReference type="GO" id="GO:0017004">
    <property type="term" value="P:cytochrome complex assembly"/>
    <property type="evidence" value="ECO:0007669"/>
    <property type="project" value="UniProtKB-KW"/>
</dbReference>
<dbReference type="AlphaFoldDB" id="D6YZV8"/>
<proteinExistence type="predicted"/>
<dbReference type="PANTHER" id="PTHR31566:SF0">
    <property type="entry name" value="CYTOCHROME C BIOGENESIS PROTEIN CCS1, CHLOROPLASTIC"/>
    <property type="match status" value="1"/>
</dbReference>
<keyword evidence="2 6" id="KW-0812">Transmembrane</keyword>
<evidence type="ECO:0000256" key="1">
    <source>
        <dbReference type="ARBA" id="ARBA00004141"/>
    </source>
</evidence>
<feature type="transmembrane region" description="Helical" evidence="6">
    <location>
        <begin position="163"/>
        <end position="187"/>
    </location>
</feature>
<dbReference type="RefSeq" id="WP_013162646.1">
    <property type="nucleotide sequence ID" value="NC_014216.1"/>
</dbReference>
<dbReference type="EMBL" id="CP001940">
    <property type="protein sequence ID" value="ADH85115.1"/>
    <property type="molecule type" value="Genomic_DNA"/>
</dbReference>
<accession>D6YZV8</accession>
<feature type="transmembrane region" description="Helical" evidence="6">
    <location>
        <begin position="376"/>
        <end position="395"/>
    </location>
</feature>
<evidence type="ECO:0000259" key="7">
    <source>
        <dbReference type="Pfam" id="PF05140"/>
    </source>
</evidence>
<gene>
    <name evidence="8" type="ordered locus">DaAHT2_0409</name>
</gene>
<keyword evidence="3" id="KW-0201">Cytochrome c-type biogenesis</keyword>
<feature type="domain" description="ResB-like" evidence="7">
    <location>
        <begin position="293"/>
        <end position="434"/>
    </location>
</feature>
<evidence type="ECO:0000313" key="8">
    <source>
        <dbReference type="EMBL" id="ADH85115.1"/>
    </source>
</evidence>
<evidence type="ECO:0000256" key="2">
    <source>
        <dbReference type="ARBA" id="ARBA00022692"/>
    </source>
</evidence>
<name>D6YZV8_DESAT</name>
<dbReference type="Pfam" id="PF05140">
    <property type="entry name" value="ResB"/>
    <property type="match status" value="2"/>
</dbReference>
<protein>
    <submittedName>
        <fullName evidence="8">ResB family protein</fullName>
    </submittedName>
</protein>
<sequence length="449" mass="51164">MNEKQNRIWRFLASVQLALWVIGLLAATSIIGTFIQQNKQLEHYLENYGPEMTRLLQTLDIIPNMYSSWWFITLLIIFVVNLIICSLDRLPATWRLINQDNLNVTPQRLAKMPLQREMNFAEEPPAAAERLEQRLTAIGWQPGSRNGEEGTLLFAQKGAWSRLGAYLVHLGILITLGGALIGGIWGFKGTIMFPEGETVDFIFDGTTAELLPLDFSIYLDEFEISFYPDGTPREFRSDVIISDPASNSRRRDSILVNHPLRHRGITFYQASYRALEQYLVHLRNQTTGAEIYLLALPDQELHWPEENLTLQVAAARSDQLQRVLTYQVSLQSPEAPPSVFTMADRQTVTVDRPEHPYNLYLQQRYSTGLQVARDPGVWVVYSGFALICLGLYLTFMVSHRRLWLLLTPAGKGSTRLLLCGGSNRNRASFDQQFDLLAAQLSRDETRNKD</sequence>
<dbReference type="PANTHER" id="PTHR31566">
    <property type="entry name" value="CYTOCHROME C BIOGENESIS PROTEIN CCS1, CHLOROPLASTIC"/>
    <property type="match status" value="1"/>
</dbReference>
<feature type="transmembrane region" description="Helical" evidence="6">
    <location>
        <begin position="69"/>
        <end position="87"/>
    </location>
</feature>
<dbReference type="InParanoid" id="D6YZV8"/>
<keyword evidence="9" id="KW-1185">Reference proteome</keyword>
<evidence type="ECO:0000256" key="6">
    <source>
        <dbReference type="SAM" id="Phobius"/>
    </source>
</evidence>
<evidence type="ECO:0000256" key="4">
    <source>
        <dbReference type="ARBA" id="ARBA00022989"/>
    </source>
</evidence>